<feature type="region of interest" description="Disordered" evidence="1">
    <location>
        <begin position="72"/>
        <end position="115"/>
    </location>
</feature>
<feature type="compositionally biased region" description="Basic and acidic residues" evidence="1">
    <location>
        <begin position="101"/>
        <end position="115"/>
    </location>
</feature>
<organism evidence="2">
    <name type="scientific">marine sediment metagenome</name>
    <dbReference type="NCBI Taxonomy" id="412755"/>
    <lineage>
        <taxon>unclassified sequences</taxon>
        <taxon>metagenomes</taxon>
        <taxon>ecological metagenomes</taxon>
    </lineage>
</organism>
<proteinExistence type="predicted"/>
<evidence type="ECO:0000256" key="1">
    <source>
        <dbReference type="SAM" id="MobiDB-lite"/>
    </source>
</evidence>
<dbReference type="AlphaFoldDB" id="A0A0F9CAG0"/>
<sequence length="115" mass="12244">MDSNKPPSDAAPVAEATEVIAANVMRLLDVDGSPSTDLLNLLAGYGIRCEQDGFGDGRLELKLETMEFKIGLIPDRRKAAHPDDAPRPDKASQGSTVSGGERPEQVEDAPEGDKI</sequence>
<reference evidence="2" key="1">
    <citation type="journal article" date="2015" name="Nature">
        <title>Complex archaea that bridge the gap between prokaryotes and eukaryotes.</title>
        <authorList>
            <person name="Spang A."/>
            <person name="Saw J.H."/>
            <person name="Jorgensen S.L."/>
            <person name="Zaremba-Niedzwiedzka K."/>
            <person name="Martijn J."/>
            <person name="Lind A.E."/>
            <person name="van Eijk R."/>
            <person name="Schleper C."/>
            <person name="Guy L."/>
            <person name="Ettema T.J."/>
        </authorList>
    </citation>
    <scope>NUCLEOTIDE SEQUENCE</scope>
</reference>
<feature type="compositionally biased region" description="Basic and acidic residues" evidence="1">
    <location>
        <begin position="74"/>
        <end position="90"/>
    </location>
</feature>
<gene>
    <name evidence="2" type="ORF">LCGC14_2346300</name>
</gene>
<dbReference type="EMBL" id="LAZR01034058">
    <property type="protein sequence ID" value="KKL46363.1"/>
    <property type="molecule type" value="Genomic_DNA"/>
</dbReference>
<accession>A0A0F9CAG0</accession>
<name>A0A0F9CAG0_9ZZZZ</name>
<evidence type="ECO:0000313" key="2">
    <source>
        <dbReference type="EMBL" id="KKL46363.1"/>
    </source>
</evidence>
<protein>
    <submittedName>
        <fullName evidence="2">Uncharacterized protein</fullName>
    </submittedName>
</protein>
<comment type="caution">
    <text evidence="2">The sequence shown here is derived from an EMBL/GenBank/DDBJ whole genome shotgun (WGS) entry which is preliminary data.</text>
</comment>